<sequence>MKKAFSGEVLSALVEVRSDPHRVALCPEMRSSNGRRVIFSLVLALQCVATLGELLVPKSATRTRSVPA</sequence>
<dbReference type="AlphaFoldDB" id="A0A1I7ZC52"/>
<reference evidence="2" key="1">
    <citation type="submission" date="2016-11" db="UniProtKB">
        <authorList>
            <consortium name="WormBaseParasite"/>
        </authorList>
    </citation>
    <scope>IDENTIFICATION</scope>
</reference>
<evidence type="ECO:0000313" key="2">
    <source>
        <dbReference type="WBParaSite" id="L893_g24959.t1"/>
    </source>
</evidence>
<proteinExistence type="predicted"/>
<name>A0A1I7ZC52_9BILA</name>
<dbReference type="WBParaSite" id="L893_g24959.t1">
    <property type="protein sequence ID" value="L893_g24959.t1"/>
    <property type="gene ID" value="L893_g24959"/>
</dbReference>
<evidence type="ECO:0000313" key="1">
    <source>
        <dbReference type="Proteomes" id="UP000095287"/>
    </source>
</evidence>
<dbReference type="Proteomes" id="UP000095287">
    <property type="component" value="Unplaced"/>
</dbReference>
<accession>A0A1I7ZC52</accession>
<organism evidence="1 2">
    <name type="scientific">Steinernema glaseri</name>
    <dbReference type="NCBI Taxonomy" id="37863"/>
    <lineage>
        <taxon>Eukaryota</taxon>
        <taxon>Metazoa</taxon>
        <taxon>Ecdysozoa</taxon>
        <taxon>Nematoda</taxon>
        <taxon>Chromadorea</taxon>
        <taxon>Rhabditida</taxon>
        <taxon>Tylenchina</taxon>
        <taxon>Panagrolaimomorpha</taxon>
        <taxon>Strongyloidoidea</taxon>
        <taxon>Steinernematidae</taxon>
        <taxon>Steinernema</taxon>
    </lineage>
</organism>
<keyword evidence="1" id="KW-1185">Reference proteome</keyword>
<protein>
    <submittedName>
        <fullName evidence="2">Transposase</fullName>
    </submittedName>
</protein>